<dbReference type="PANTHER" id="PTHR35936:SF6">
    <property type="entry name" value="AMINO ACID ABC TRANSPORTER SUBSTRATE-BINDING PAAT FAMILY PROTEIN"/>
    <property type="match status" value="1"/>
</dbReference>
<dbReference type="RefSeq" id="WP_069186591.1">
    <property type="nucleotide sequence ID" value="NZ_FLYE01000006.1"/>
</dbReference>
<dbReference type="Gene3D" id="3.40.190.10">
    <property type="entry name" value="Periplasmic binding protein-like II"/>
    <property type="match status" value="2"/>
</dbReference>
<dbReference type="OrthoDB" id="5419093at2"/>
<dbReference type="SUPFAM" id="SSF53850">
    <property type="entry name" value="Periplasmic binding protein-like II"/>
    <property type="match status" value="1"/>
</dbReference>
<dbReference type="STRING" id="1867952.MTBPR1_140005"/>
<evidence type="ECO:0000256" key="1">
    <source>
        <dbReference type="ARBA" id="ARBA00022729"/>
    </source>
</evidence>
<reference evidence="3 4" key="1">
    <citation type="submission" date="2016-07" db="EMBL/GenBank/DDBJ databases">
        <authorList>
            <person name="Lefevre C.T."/>
        </authorList>
    </citation>
    <scope>NUCLEOTIDE SEQUENCE [LARGE SCALE GENOMIC DNA]</scope>
    <source>
        <strain evidence="3">PR1</strain>
    </source>
</reference>
<gene>
    <name evidence="3" type="ORF">MTBPR1_140005</name>
</gene>
<evidence type="ECO:0000259" key="2">
    <source>
        <dbReference type="Pfam" id="PF00497"/>
    </source>
</evidence>
<feature type="domain" description="Solute-binding protein family 3/N-terminal" evidence="2">
    <location>
        <begin position="41"/>
        <end position="252"/>
    </location>
</feature>
<name>A0A1C3RF29_9PROT</name>
<proteinExistence type="predicted"/>
<evidence type="ECO:0000313" key="3">
    <source>
        <dbReference type="EMBL" id="SCA55887.1"/>
    </source>
</evidence>
<dbReference type="PANTHER" id="PTHR35936">
    <property type="entry name" value="MEMBRANE-BOUND LYTIC MUREIN TRANSGLYCOSYLASE F"/>
    <property type="match status" value="1"/>
</dbReference>
<evidence type="ECO:0000313" key="4">
    <source>
        <dbReference type="Proteomes" id="UP000231658"/>
    </source>
</evidence>
<keyword evidence="1" id="KW-0732">Signal</keyword>
<dbReference type="Proteomes" id="UP000231658">
    <property type="component" value="Unassembled WGS sequence"/>
</dbReference>
<protein>
    <recommendedName>
        <fullName evidence="2">Solute-binding protein family 3/N-terminal domain-containing protein</fullName>
    </recommendedName>
</protein>
<dbReference type="EMBL" id="FLYE01000006">
    <property type="protein sequence ID" value="SCA55887.1"/>
    <property type="molecule type" value="Genomic_DNA"/>
</dbReference>
<sequence>MKLLKSMVISLILIVFALAPNITLADEKPILTFGSGKHMPPPFVFHFEDYLVTGLLKDIATSVAKELNAKSHFSHIPRKRSVDAITKGTVDVLCLTSPKWLGELEGVKWTVPLYDDHEIIIMRKADAVHVSSINSLKGLKIGTISGFNYPHSIDPIIKNGLAKRRDASNLIANLEKLNSGTIDAVVDGRMKLNYLVKAFGYEDKITTVFTSKNSVPIQCVVSKQSEIPYQHITDAFDRIKSNGVVQKILKKYDGTQ</sequence>
<dbReference type="InterPro" id="IPR001638">
    <property type="entry name" value="Solute-binding_3/MltF_N"/>
</dbReference>
<dbReference type="Pfam" id="PF00497">
    <property type="entry name" value="SBP_bac_3"/>
    <property type="match status" value="1"/>
</dbReference>
<accession>A0A1C3RF29</accession>
<organism evidence="3 4">
    <name type="scientific">Candidatus Terasakiella magnetica</name>
    <dbReference type="NCBI Taxonomy" id="1867952"/>
    <lineage>
        <taxon>Bacteria</taxon>
        <taxon>Pseudomonadati</taxon>
        <taxon>Pseudomonadota</taxon>
        <taxon>Alphaproteobacteria</taxon>
        <taxon>Rhodospirillales</taxon>
        <taxon>Terasakiellaceae</taxon>
        <taxon>Terasakiella</taxon>
    </lineage>
</organism>
<dbReference type="AlphaFoldDB" id="A0A1C3RF29"/>
<keyword evidence="4" id="KW-1185">Reference proteome</keyword>